<reference evidence="1 2" key="1">
    <citation type="submission" date="2017-04" db="EMBL/GenBank/DDBJ databases">
        <title>Draft genome sequence of Tuber borchii Vittad., a whitish edible truffle.</title>
        <authorList>
            <consortium name="DOE Joint Genome Institute"/>
            <person name="Murat C."/>
            <person name="Kuo A."/>
            <person name="Barry K.W."/>
            <person name="Clum A."/>
            <person name="Dockter R.B."/>
            <person name="Fauchery L."/>
            <person name="Iotti M."/>
            <person name="Kohler A."/>
            <person name="Labutti K."/>
            <person name="Lindquist E.A."/>
            <person name="Lipzen A."/>
            <person name="Ohm R.A."/>
            <person name="Wang M."/>
            <person name="Grigoriev I.V."/>
            <person name="Zambonelli A."/>
            <person name="Martin F.M."/>
        </authorList>
    </citation>
    <scope>NUCLEOTIDE SEQUENCE [LARGE SCALE GENOMIC DNA]</scope>
    <source>
        <strain evidence="1 2">Tbo3840</strain>
    </source>
</reference>
<keyword evidence="2" id="KW-1185">Reference proteome</keyword>
<protein>
    <submittedName>
        <fullName evidence="1">Uncharacterized protein</fullName>
    </submittedName>
</protein>
<comment type="caution">
    <text evidence="1">The sequence shown here is derived from an EMBL/GenBank/DDBJ whole genome shotgun (WGS) entry which is preliminary data.</text>
</comment>
<organism evidence="1 2">
    <name type="scientific">Tuber borchii</name>
    <name type="common">White truffle</name>
    <dbReference type="NCBI Taxonomy" id="42251"/>
    <lineage>
        <taxon>Eukaryota</taxon>
        <taxon>Fungi</taxon>
        <taxon>Dikarya</taxon>
        <taxon>Ascomycota</taxon>
        <taxon>Pezizomycotina</taxon>
        <taxon>Pezizomycetes</taxon>
        <taxon>Pezizales</taxon>
        <taxon>Tuberaceae</taxon>
        <taxon>Tuber</taxon>
    </lineage>
</organism>
<dbReference type="OrthoDB" id="20198at2759"/>
<evidence type="ECO:0000313" key="1">
    <source>
        <dbReference type="EMBL" id="PUU80690.1"/>
    </source>
</evidence>
<dbReference type="Gene3D" id="3.20.20.10">
    <property type="entry name" value="Alanine racemase"/>
    <property type="match status" value="1"/>
</dbReference>
<proteinExistence type="predicted"/>
<evidence type="ECO:0000313" key="2">
    <source>
        <dbReference type="Proteomes" id="UP000244722"/>
    </source>
</evidence>
<dbReference type="Proteomes" id="UP000244722">
    <property type="component" value="Unassembled WGS sequence"/>
</dbReference>
<dbReference type="EMBL" id="NESQ01000059">
    <property type="protein sequence ID" value="PUU80690.1"/>
    <property type="molecule type" value="Genomic_DNA"/>
</dbReference>
<sequence length="69" mass="7672">MAEYIGQKIHMLPTPSAVISRPVLEKNCSRVLQAVDALSVGFRPHVKTHKVGFSSFLLLSSNAYFEVVR</sequence>
<gene>
    <name evidence="1" type="ORF">B9Z19DRAFT_1078767</name>
</gene>
<name>A0A2T6ZZ04_TUBBO</name>
<dbReference type="AlphaFoldDB" id="A0A2T6ZZ04"/>
<dbReference type="InterPro" id="IPR029066">
    <property type="entry name" value="PLP-binding_barrel"/>
</dbReference>
<dbReference type="STRING" id="42251.A0A2T6ZZ04"/>
<accession>A0A2T6ZZ04</accession>